<dbReference type="Proteomes" id="UP001057402">
    <property type="component" value="Chromosome 8"/>
</dbReference>
<keyword evidence="2" id="KW-1185">Reference proteome</keyword>
<comment type="caution">
    <text evidence="1">The sequence shown here is derived from an EMBL/GenBank/DDBJ whole genome shotgun (WGS) entry which is preliminary data.</text>
</comment>
<reference evidence="2" key="1">
    <citation type="journal article" date="2023" name="Front. Plant Sci.">
        <title>Chromosomal-level genome assembly of Melastoma candidum provides insights into trichome evolution.</title>
        <authorList>
            <person name="Zhong Y."/>
            <person name="Wu W."/>
            <person name="Sun C."/>
            <person name="Zou P."/>
            <person name="Liu Y."/>
            <person name="Dai S."/>
            <person name="Zhou R."/>
        </authorList>
    </citation>
    <scope>NUCLEOTIDE SEQUENCE [LARGE SCALE GENOMIC DNA]</scope>
</reference>
<evidence type="ECO:0000313" key="1">
    <source>
        <dbReference type="EMBL" id="KAI4330346.1"/>
    </source>
</evidence>
<gene>
    <name evidence="1" type="ORF">MLD38_028644</name>
</gene>
<sequence length="186" mass="20362">MAMRPNRPQASAINKVCPGQAPWLKAPGPFKAPQTPPTSFLGIMLSIPVDERIKKILCEGFQIHRYSALRTAGAIPTAHGRADRPSSLDNLAVTPTTGPVTGRMTAETREALPKALQKIFQNHKVCRKVVIDLLRGKGPNATLKKAEILRAASKVLGRSIANNEYTKVINDLSESRGSLWYLKESR</sequence>
<dbReference type="EMBL" id="CM042887">
    <property type="protein sequence ID" value="KAI4330346.1"/>
    <property type="molecule type" value="Genomic_DNA"/>
</dbReference>
<organism evidence="1 2">
    <name type="scientific">Melastoma candidum</name>
    <dbReference type="NCBI Taxonomy" id="119954"/>
    <lineage>
        <taxon>Eukaryota</taxon>
        <taxon>Viridiplantae</taxon>
        <taxon>Streptophyta</taxon>
        <taxon>Embryophyta</taxon>
        <taxon>Tracheophyta</taxon>
        <taxon>Spermatophyta</taxon>
        <taxon>Magnoliopsida</taxon>
        <taxon>eudicotyledons</taxon>
        <taxon>Gunneridae</taxon>
        <taxon>Pentapetalae</taxon>
        <taxon>rosids</taxon>
        <taxon>malvids</taxon>
        <taxon>Myrtales</taxon>
        <taxon>Melastomataceae</taxon>
        <taxon>Melastomatoideae</taxon>
        <taxon>Melastomateae</taxon>
        <taxon>Melastoma</taxon>
    </lineage>
</organism>
<evidence type="ECO:0000313" key="2">
    <source>
        <dbReference type="Proteomes" id="UP001057402"/>
    </source>
</evidence>
<proteinExistence type="predicted"/>
<protein>
    <submittedName>
        <fullName evidence="1">Uncharacterized protein</fullName>
    </submittedName>
</protein>
<accession>A0ACB9N5Y5</accession>
<name>A0ACB9N5Y5_9MYRT</name>